<reference evidence="1 2" key="1">
    <citation type="submission" date="2015-03" db="EMBL/GenBank/DDBJ databases">
        <authorList>
            <consortium name="Pathogen Informatics"/>
        </authorList>
    </citation>
    <scope>NUCLEOTIDE SEQUENCE [LARGE SCALE GENOMIC DNA]</scope>
    <source>
        <strain evidence="1 2">G09901357</strain>
    </source>
</reference>
<evidence type="ECO:0000313" key="2">
    <source>
        <dbReference type="Proteomes" id="UP000048289"/>
    </source>
</evidence>
<dbReference type="Proteomes" id="UP000048289">
    <property type="component" value="Unassembled WGS sequence"/>
</dbReference>
<sequence>MVEHPVQLVDGVRAKCVAHFRAVERHPHRGIVDVAVVGDVGQIVEPVHEPPRLGIKRVVTQGC</sequence>
<dbReference type="EMBL" id="CFOE01000134">
    <property type="protein sequence ID" value="CFE38989.1"/>
    <property type="molecule type" value="Genomic_DNA"/>
</dbReference>
<name>A0A654T7F6_MYCTX</name>
<organism evidence="1 2">
    <name type="scientific">Mycobacterium tuberculosis</name>
    <dbReference type="NCBI Taxonomy" id="1773"/>
    <lineage>
        <taxon>Bacteria</taxon>
        <taxon>Bacillati</taxon>
        <taxon>Actinomycetota</taxon>
        <taxon>Actinomycetes</taxon>
        <taxon>Mycobacteriales</taxon>
        <taxon>Mycobacteriaceae</taxon>
        <taxon>Mycobacterium</taxon>
        <taxon>Mycobacterium tuberculosis complex</taxon>
    </lineage>
</organism>
<accession>A0A654T7F6</accession>
<evidence type="ECO:0000313" key="1">
    <source>
        <dbReference type="EMBL" id="CFE38989.1"/>
    </source>
</evidence>
<protein>
    <submittedName>
        <fullName evidence="1">Uncharacterized protein</fullName>
    </submittedName>
</protein>
<proteinExistence type="predicted"/>
<dbReference type="AlphaFoldDB" id="A0A654T7F6"/>
<gene>
    <name evidence="1" type="ORF">ERS007681_01360</name>
</gene>